<protein>
    <submittedName>
        <fullName evidence="1">Uncharacterized protein</fullName>
    </submittedName>
</protein>
<name>F8NKM8_SERL9</name>
<dbReference type="HOGENOM" id="CLU_736004_0_0_1"/>
<dbReference type="RefSeq" id="XP_007314999.1">
    <property type="nucleotide sequence ID" value="XM_007314937.1"/>
</dbReference>
<evidence type="ECO:0000313" key="1">
    <source>
        <dbReference type="EMBL" id="EGO28800.1"/>
    </source>
</evidence>
<dbReference type="KEGG" id="sla:SERLADRAFT_406204"/>
<dbReference type="OrthoDB" id="2658589at2759"/>
<reference evidence="1" key="1">
    <citation type="submission" date="2011-04" db="EMBL/GenBank/DDBJ databases">
        <title>Evolution of plant cell wall degrading machinery underlies the functional diversity of forest fungi.</title>
        <authorList>
            <consortium name="US DOE Joint Genome Institute (JGI-PGF)"/>
            <person name="Eastwood D.C."/>
            <person name="Floudas D."/>
            <person name="Binder M."/>
            <person name="Majcherczyk A."/>
            <person name="Schneider P."/>
            <person name="Aerts A."/>
            <person name="Asiegbu F.O."/>
            <person name="Baker S.E."/>
            <person name="Barry K."/>
            <person name="Bendiksby M."/>
            <person name="Blumentritt M."/>
            <person name="Coutinho P.M."/>
            <person name="Cullen D."/>
            <person name="Cullen D."/>
            <person name="Gathman A."/>
            <person name="Goodell B."/>
            <person name="Henrissat B."/>
            <person name="Ihrmark K."/>
            <person name="Kauserud H."/>
            <person name="Kohler A."/>
            <person name="LaButti K."/>
            <person name="Lapidus A."/>
            <person name="Lavin J.L."/>
            <person name="Lee Y.-H."/>
            <person name="Lindquist E."/>
            <person name="Lilly W."/>
            <person name="Lucas S."/>
            <person name="Morin E."/>
            <person name="Murat C."/>
            <person name="Oguiza J.A."/>
            <person name="Park J."/>
            <person name="Pisabarro A.G."/>
            <person name="Riley R."/>
            <person name="Rosling A."/>
            <person name="Salamov A."/>
            <person name="Schmidt O."/>
            <person name="Schmutz J."/>
            <person name="Skrede I."/>
            <person name="Stenlid J."/>
            <person name="Wiebenga A."/>
            <person name="Xie X."/>
            <person name="Kues U."/>
            <person name="Hibbett D.S."/>
            <person name="Hoffmeister D."/>
            <person name="Hogberg N."/>
            <person name="Martin F."/>
            <person name="Grigoriev I.V."/>
            <person name="Watkinson S.C."/>
        </authorList>
    </citation>
    <scope>NUCLEOTIDE SEQUENCE</scope>
    <source>
        <strain evidence="1">S7.9</strain>
    </source>
</reference>
<dbReference type="Proteomes" id="UP000008064">
    <property type="component" value="Unassembled WGS sequence"/>
</dbReference>
<dbReference type="EMBL" id="GL945430">
    <property type="protein sequence ID" value="EGO28800.1"/>
    <property type="molecule type" value="Genomic_DNA"/>
</dbReference>
<proteinExistence type="predicted"/>
<organism>
    <name type="scientific">Serpula lacrymans var. lacrymans (strain S7.9)</name>
    <name type="common">Dry rot fungus</name>
    <dbReference type="NCBI Taxonomy" id="578457"/>
    <lineage>
        <taxon>Eukaryota</taxon>
        <taxon>Fungi</taxon>
        <taxon>Dikarya</taxon>
        <taxon>Basidiomycota</taxon>
        <taxon>Agaricomycotina</taxon>
        <taxon>Agaricomycetes</taxon>
        <taxon>Agaricomycetidae</taxon>
        <taxon>Boletales</taxon>
        <taxon>Coniophorineae</taxon>
        <taxon>Serpulaceae</taxon>
        <taxon>Serpula</taxon>
    </lineage>
</organism>
<accession>F8NKM8</accession>
<sequence>MVIYEWQEQLDIQIKKICSSKGEAEFVWSDYSNKTRRFDGFHNKWHLCKKFNPQAQPDGDDMEDNFGEDMEEDVDMSRYIIANGMSQHNPTEPVNFVECLKGHSEDVIVNTTIAQFDSTLVVMQCHFGLHLNGSYGSYEPSSQFAHWKSKNNWKNVSKVVVQTNTHSDQVSPAHRDIIMDLIASLAILPPVQHHRILHHIWDLAVGGDLRLRMSHEFHIVPQQFSDKTYHVFDGVYDDGLPCTLTIEEAATTSVDQLDQYSLGWRPTGYQADYTDYVVYQQKRDTLMSQPRARAALLKGGIVWRLAVESFGWDNLAHVEVELDLIYGMYYIEKSTSQQAASWWPHHTVWVTCDLTEFYAVEEITEIQSCYQGCYGE</sequence>
<gene>
    <name evidence="1" type="ORF">SERLADRAFT_406204</name>
</gene>
<dbReference type="GeneID" id="18812649"/>
<dbReference type="AlphaFoldDB" id="F8NKM8"/>